<evidence type="ECO:0000256" key="3">
    <source>
        <dbReference type="ARBA" id="ARBA00022452"/>
    </source>
</evidence>
<evidence type="ECO:0000256" key="5">
    <source>
        <dbReference type="ARBA" id="ARBA00022729"/>
    </source>
</evidence>
<dbReference type="Pfam" id="PF13715">
    <property type="entry name" value="CarbopepD_reg_2"/>
    <property type="match status" value="1"/>
</dbReference>
<keyword evidence="6 11" id="KW-0798">TonB box</keyword>
<evidence type="ECO:0000256" key="10">
    <source>
        <dbReference type="PROSITE-ProRule" id="PRU01360"/>
    </source>
</evidence>
<feature type="domain" description="TonB-dependent receptor plug" evidence="14">
    <location>
        <begin position="132"/>
        <end position="235"/>
    </location>
</feature>
<dbReference type="InterPro" id="IPR037066">
    <property type="entry name" value="Plug_dom_sf"/>
</dbReference>
<keyword evidence="7 10" id="KW-0472">Membrane</keyword>
<evidence type="ECO:0000256" key="1">
    <source>
        <dbReference type="ARBA" id="ARBA00004571"/>
    </source>
</evidence>
<comment type="similarity">
    <text evidence="10 11">Belongs to the TonB-dependent receptor family.</text>
</comment>
<dbReference type="InterPro" id="IPR036942">
    <property type="entry name" value="Beta-barrel_TonB_sf"/>
</dbReference>
<dbReference type="InterPro" id="IPR023997">
    <property type="entry name" value="TonB-dep_OMP_SusC/RagA_CS"/>
</dbReference>
<dbReference type="PANTHER" id="PTHR30069:SF29">
    <property type="entry name" value="HEMOGLOBIN AND HEMOGLOBIN-HAPTOGLOBIN-BINDING PROTEIN 1-RELATED"/>
    <property type="match status" value="1"/>
</dbReference>
<dbReference type="GO" id="GO:0009279">
    <property type="term" value="C:cell outer membrane"/>
    <property type="evidence" value="ECO:0007669"/>
    <property type="project" value="UniProtKB-SubCell"/>
</dbReference>
<reference evidence="15 16" key="1">
    <citation type="submission" date="2017-02" db="EMBL/GenBank/DDBJ databases">
        <authorList>
            <person name="Peterson S.W."/>
        </authorList>
    </citation>
    <scope>NUCLEOTIDE SEQUENCE [LARGE SCALE GENOMIC DNA]</scope>
    <source>
        <strain evidence="15 16">ATCC 43324</strain>
    </source>
</reference>
<evidence type="ECO:0000256" key="11">
    <source>
        <dbReference type="RuleBase" id="RU003357"/>
    </source>
</evidence>
<dbReference type="SUPFAM" id="SSF56935">
    <property type="entry name" value="Porins"/>
    <property type="match status" value="1"/>
</dbReference>
<dbReference type="InterPro" id="IPR012910">
    <property type="entry name" value="Plug_dom"/>
</dbReference>
<sequence length="1117" mass="125678">MTLHKKPISFALWLGASLVTPAVGWATQVPAPQHTQQSNQCTGTITDEQGEPVIGATVQVKGTNNRVITDFDGHFTLQNVNRGSVLILSYIGMDSQEVKWNGQPIKVHMREQSHALNEVVVTGYGGQQKRATLTTAISKMDNKVLDAAAFANAGSALQGSVTGLQVFNGSGQPGTAPSITLRGGASITGNAPALIIVDGVERTLSEVNPSDIESMEVLKDAASTAIYGARANGGVILITTKQAKRGTSSINYRMKVGVNFRRDDYDFMNARDYIYYNRLGMKRYATSMAGHGTPANVDAQNGYSGYGYSHYTPRTDVLYYDATNPDHKRMLEQEGWQLMDDPYYNTGPGKKLMFKDYSGLLEDAIFHNQTTTQDHYMSFSGGNNLGSFVASLGYYHEDGVVRNTSYKRFTGSVKGDYQIKPWLKVRAGAQYTWYTQPNSYYGSWSSLFYRTRSQRPTWNPYLEDGSPAPGWSSSDGNYLYWNDKLTTSNGNRAETYNLGFDLTIIPKHLTLTTNASVYHTLDQQETFNKAYYTQSNPGKMNTTRRAYGYLMKDTQTQLNAFLNYRNTFAEKHNVDVMLGGEYFDYNYYQLYASTKNSPTDDIPTLNAGADKDDNPSSYKSRNRIESLFGRLNYDYMQKYLLSFTFRYDGNSKLKDHRWGFFPGVSLGWNVMEEDFWKDSKLAKVVSNIKPRISYGSNGNVSGIGDFYIYGVYGQQTNYNGNTAFYDRSLVNTALKWEQSHTFEGGLDFGFFKNRLALILDYYVRNTSNLLQSVNLPSYMGFQSIQTNLGKLRNQGFEMEVRATPVHLKNGFRWDLSFNLSTVKNTIIKLPKSDRPFNQLNGVEVAAGPVDANGKTPTKWIGGYREGGKLGDLYGYQQDHIFRDWDDVRTHANKRIDNVAKLYGPGLADEINPQTGVLYKNSTGWKPIEPGDVCWEDINGDGIINTLDRKVVGNERPSVTGGWSTTLTYKNLSLYARCDYALGHTIYNDLKSRSMGQFQGQFNLITKVKEMWSEDNPNSKYPVFTYADQLNKHNIWRGNSIFYEKASYMALREITLSYSLPKQWIKALQMSNANVYITGQNLFYLTSYDGASPEPTNGVDYGRYPAPRTLLFGLNITF</sequence>
<keyword evidence="3 10" id="KW-1134">Transmembrane beta strand</keyword>
<dbReference type="eggNOG" id="COG4773">
    <property type="taxonomic scope" value="Bacteria"/>
</dbReference>
<dbReference type="SUPFAM" id="SSF49464">
    <property type="entry name" value="Carboxypeptidase regulatory domain-like"/>
    <property type="match status" value="1"/>
</dbReference>
<dbReference type="Gene3D" id="2.60.40.1120">
    <property type="entry name" value="Carboxypeptidase-like, regulatory domain"/>
    <property type="match status" value="1"/>
</dbReference>
<dbReference type="Gene3D" id="2.40.170.20">
    <property type="entry name" value="TonB-dependent receptor, beta-barrel domain"/>
    <property type="match status" value="1"/>
</dbReference>
<evidence type="ECO:0000256" key="7">
    <source>
        <dbReference type="ARBA" id="ARBA00023136"/>
    </source>
</evidence>
<dbReference type="EMBL" id="FUXK01000001">
    <property type="protein sequence ID" value="SJZ41922.1"/>
    <property type="molecule type" value="Genomic_DNA"/>
</dbReference>
<dbReference type="Pfam" id="PF07715">
    <property type="entry name" value="Plug"/>
    <property type="match status" value="1"/>
</dbReference>
<dbReference type="InterPro" id="IPR000531">
    <property type="entry name" value="Beta-barrel_TonB"/>
</dbReference>
<dbReference type="InterPro" id="IPR023996">
    <property type="entry name" value="TonB-dep_OMP_SusC/RagA"/>
</dbReference>
<evidence type="ECO:0000256" key="12">
    <source>
        <dbReference type="SAM" id="SignalP"/>
    </source>
</evidence>
<keyword evidence="5 12" id="KW-0732">Signal</keyword>
<dbReference type="InterPro" id="IPR008969">
    <property type="entry name" value="CarboxyPept-like_regulatory"/>
</dbReference>
<dbReference type="RefSeq" id="WP_078805376.1">
    <property type="nucleotide sequence ID" value="NZ_FUXK01000001.1"/>
</dbReference>
<keyword evidence="8" id="KW-0675">Receptor</keyword>
<dbReference type="AlphaFoldDB" id="A0A1T4KHL5"/>
<keyword evidence="9 10" id="KW-0998">Cell outer membrane</keyword>
<feature type="chain" id="PRO_5012323472" evidence="12">
    <location>
        <begin position="23"/>
        <end position="1117"/>
    </location>
</feature>
<dbReference type="PANTHER" id="PTHR30069">
    <property type="entry name" value="TONB-DEPENDENT OUTER MEMBRANE RECEPTOR"/>
    <property type="match status" value="1"/>
</dbReference>
<evidence type="ECO:0000259" key="14">
    <source>
        <dbReference type="Pfam" id="PF07715"/>
    </source>
</evidence>
<feature type="domain" description="TonB-dependent receptor-like beta-barrel" evidence="13">
    <location>
        <begin position="451"/>
        <end position="822"/>
    </location>
</feature>
<accession>A0A1T4KHL5</accession>
<evidence type="ECO:0000256" key="9">
    <source>
        <dbReference type="ARBA" id="ARBA00023237"/>
    </source>
</evidence>
<evidence type="ECO:0000259" key="13">
    <source>
        <dbReference type="Pfam" id="PF00593"/>
    </source>
</evidence>
<evidence type="ECO:0000256" key="4">
    <source>
        <dbReference type="ARBA" id="ARBA00022692"/>
    </source>
</evidence>
<keyword evidence="4 10" id="KW-0812">Transmembrane</keyword>
<dbReference type="Pfam" id="PF00593">
    <property type="entry name" value="TonB_dep_Rec_b-barrel"/>
    <property type="match status" value="1"/>
</dbReference>
<comment type="subcellular location">
    <subcellularLocation>
        <location evidence="1 10">Cell outer membrane</location>
        <topology evidence="1 10">Multi-pass membrane protein</topology>
    </subcellularLocation>
</comment>
<evidence type="ECO:0000313" key="16">
    <source>
        <dbReference type="Proteomes" id="UP000190065"/>
    </source>
</evidence>
<dbReference type="STRING" id="28136.SAMN02745202_00056"/>
<feature type="signal peptide" evidence="12">
    <location>
        <begin position="1"/>
        <end position="22"/>
    </location>
</feature>
<keyword evidence="2 10" id="KW-0813">Transport</keyword>
<protein>
    <submittedName>
        <fullName evidence="15">TonB-linked outer membrane protein, SusC/RagA family</fullName>
    </submittedName>
</protein>
<dbReference type="PROSITE" id="PS52016">
    <property type="entry name" value="TONB_DEPENDENT_REC_3"/>
    <property type="match status" value="1"/>
</dbReference>
<dbReference type="GO" id="GO:0044718">
    <property type="term" value="P:siderophore transmembrane transport"/>
    <property type="evidence" value="ECO:0007669"/>
    <property type="project" value="TreeGrafter"/>
</dbReference>
<dbReference type="FunFam" id="2.60.40.1120:FF:000003">
    <property type="entry name" value="Outer membrane protein Omp121"/>
    <property type="match status" value="1"/>
</dbReference>
<dbReference type="InterPro" id="IPR039426">
    <property type="entry name" value="TonB-dep_rcpt-like"/>
</dbReference>
<dbReference type="GO" id="GO:0015344">
    <property type="term" value="F:siderophore uptake transmembrane transporter activity"/>
    <property type="evidence" value="ECO:0007669"/>
    <property type="project" value="TreeGrafter"/>
</dbReference>
<dbReference type="Proteomes" id="UP000190065">
    <property type="component" value="Unassembled WGS sequence"/>
</dbReference>
<dbReference type="Gene3D" id="2.170.130.10">
    <property type="entry name" value="TonB-dependent receptor, plug domain"/>
    <property type="match status" value="1"/>
</dbReference>
<evidence type="ECO:0000256" key="2">
    <source>
        <dbReference type="ARBA" id="ARBA00022448"/>
    </source>
</evidence>
<evidence type="ECO:0000313" key="15">
    <source>
        <dbReference type="EMBL" id="SJZ41922.1"/>
    </source>
</evidence>
<evidence type="ECO:0000256" key="8">
    <source>
        <dbReference type="ARBA" id="ARBA00023170"/>
    </source>
</evidence>
<dbReference type="NCBIfam" id="TIGR04056">
    <property type="entry name" value="OMP_RagA_SusC"/>
    <property type="match status" value="1"/>
</dbReference>
<name>A0A1T4KHL5_9BACT</name>
<proteinExistence type="inferred from homology"/>
<evidence type="ECO:0000256" key="6">
    <source>
        <dbReference type="ARBA" id="ARBA00023077"/>
    </source>
</evidence>
<organism evidence="15 16">
    <name type="scientific">Segatella oulorum</name>
    <dbReference type="NCBI Taxonomy" id="28136"/>
    <lineage>
        <taxon>Bacteria</taxon>
        <taxon>Pseudomonadati</taxon>
        <taxon>Bacteroidota</taxon>
        <taxon>Bacteroidia</taxon>
        <taxon>Bacteroidales</taxon>
        <taxon>Prevotellaceae</taxon>
        <taxon>Segatella</taxon>
    </lineage>
</organism>
<dbReference type="NCBIfam" id="TIGR04057">
    <property type="entry name" value="SusC_RagA_signa"/>
    <property type="match status" value="1"/>
</dbReference>
<gene>
    <name evidence="15" type="ORF">SAMN02745202_00056</name>
</gene>